<evidence type="ECO:0000313" key="3">
    <source>
        <dbReference type="Proteomes" id="UP000094112"/>
    </source>
</evidence>
<dbReference type="AlphaFoldDB" id="A0A1E3P0X9"/>
<evidence type="ECO:0008006" key="4">
    <source>
        <dbReference type="Google" id="ProtNLM"/>
    </source>
</evidence>
<feature type="signal peptide" evidence="1">
    <location>
        <begin position="1"/>
        <end position="23"/>
    </location>
</feature>
<dbReference type="RefSeq" id="XP_019037784.1">
    <property type="nucleotide sequence ID" value="XM_019180541.1"/>
</dbReference>
<dbReference type="GeneID" id="30197787"/>
<gene>
    <name evidence="2" type="ORF">WICANDRAFT_12733</name>
</gene>
<evidence type="ECO:0000313" key="2">
    <source>
        <dbReference type="EMBL" id="ODQ58577.1"/>
    </source>
</evidence>
<protein>
    <recommendedName>
        <fullName evidence="4">Ceramide glucosyltransferase</fullName>
    </recommendedName>
</protein>
<dbReference type="STRING" id="683960.A0A1E3P0X9"/>
<feature type="non-terminal residue" evidence="2">
    <location>
        <position position="1"/>
    </location>
</feature>
<accession>A0A1E3P0X9</accession>
<proteinExistence type="predicted"/>
<dbReference type="GO" id="GO:0005789">
    <property type="term" value="C:endoplasmic reticulum membrane"/>
    <property type="evidence" value="ECO:0007669"/>
    <property type="project" value="EnsemblFungi"/>
</dbReference>
<dbReference type="GO" id="GO:0046513">
    <property type="term" value="P:ceramide biosynthetic process"/>
    <property type="evidence" value="ECO:0007669"/>
    <property type="project" value="EnsemblFungi"/>
</dbReference>
<dbReference type="GO" id="GO:0050291">
    <property type="term" value="F:sphingosine N-acyltransferase activity"/>
    <property type="evidence" value="ECO:0007669"/>
    <property type="project" value="EnsemblFungi"/>
</dbReference>
<organism evidence="2 3">
    <name type="scientific">Wickerhamomyces anomalus (strain ATCC 58044 / CBS 1984 / NCYC 433 / NRRL Y-366-8)</name>
    <name type="common">Yeast</name>
    <name type="synonym">Hansenula anomala</name>
    <dbReference type="NCBI Taxonomy" id="683960"/>
    <lineage>
        <taxon>Eukaryota</taxon>
        <taxon>Fungi</taxon>
        <taxon>Dikarya</taxon>
        <taxon>Ascomycota</taxon>
        <taxon>Saccharomycotina</taxon>
        <taxon>Saccharomycetes</taxon>
        <taxon>Phaffomycetales</taxon>
        <taxon>Wickerhamomycetaceae</taxon>
        <taxon>Wickerhamomyces</taxon>
    </lineage>
</organism>
<dbReference type="EMBL" id="KV454211">
    <property type="protein sequence ID" value="ODQ58577.1"/>
    <property type="molecule type" value="Genomic_DNA"/>
</dbReference>
<keyword evidence="3" id="KW-1185">Reference proteome</keyword>
<evidence type="ECO:0000256" key="1">
    <source>
        <dbReference type="SAM" id="SignalP"/>
    </source>
</evidence>
<reference evidence="2 3" key="1">
    <citation type="journal article" date="2016" name="Proc. Natl. Acad. Sci. U.S.A.">
        <title>Comparative genomics of biotechnologically important yeasts.</title>
        <authorList>
            <person name="Riley R."/>
            <person name="Haridas S."/>
            <person name="Wolfe K.H."/>
            <person name="Lopes M.R."/>
            <person name="Hittinger C.T."/>
            <person name="Goeker M."/>
            <person name="Salamov A.A."/>
            <person name="Wisecaver J.H."/>
            <person name="Long T.M."/>
            <person name="Calvey C.H."/>
            <person name="Aerts A.L."/>
            <person name="Barry K.W."/>
            <person name="Choi C."/>
            <person name="Clum A."/>
            <person name="Coughlan A.Y."/>
            <person name="Deshpande S."/>
            <person name="Douglass A.P."/>
            <person name="Hanson S.J."/>
            <person name="Klenk H.-P."/>
            <person name="LaButti K.M."/>
            <person name="Lapidus A."/>
            <person name="Lindquist E.A."/>
            <person name="Lipzen A.M."/>
            <person name="Meier-Kolthoff J.P."/>
            <person name="Ohm R.A."/>
            <person name="Otillar R.P."/>
            <person name="Pangilinan J.L."/>
            <person name="Peng Y."/>
            <person name="Rokas A."/>
            <person name="Rosa C.A."/>
            <person name="Scheuner C."/>
            <person name="Sibirny A.A."/>
            <person name="Slot J.C."/>
            <person name="Stielow J.B."/>
            <person name="Sun H."/>
            <person name="Kurtzman C.P."/>
            <person name="Blackwell M."/>
            <person name="Grigoriev I.V."/>
            <person name="Jeffries T.W."/>
        </authorList>
    </citation>
    <scope>NUCLEOTIDE SEQUENCE [LARGE SCALE GENOMIC DNA]</scope>
    <source>
        <strain evidence="3">ATCC 58044 / CBS 1984 / NCYC 433 / NRRL Y-366-8</strain>
    </source>
</reference>
<feature type="non-terminal residue" evidence="2">
    <location>
        <position position="88"/>
    </location>
</feature>
<name>A0A1E3P0X9_WICAA</name>
<dbReference type="Proteomes" id="UP000094112">
    <property type="component" value="Unassembled WGS sequence"/>
</dbReference>
<keyword evidence="1" id="KW-0732">Signal</keyword>
<sequence>KSNVFTLLQTLFIVLSLIGAVEYFKYGTRVNYDWFHCTPEITKFPDSSIKQIISVGGPSCDKRGQTKSILKKLSREFDPNEEKVVVCL</sequence>
<dbReference type="OrthoDB" id="3979149at2759"/>
<feature type="chain" id="PRO_5009133605" description="Ceramide glucosyltransferase" evidence="1">
    <location>
        <begin position="24"/>
        <end position="88"/>
    </location>
</feature>
<dbReference type="GO" id="GO:0061576">
    <property type="term" value="C:acyl-CoA ceramide synthase complex"/>
    <property type="evidence" value="ECO:0007669"/>
    <property type="project" value="EnsemblFungi"/>
</dbReference>